<organism evidence="1 2">
    <name type="scientific">Vigna mungo</name>
    <name type="common">Black gram</name>
    <name type="synonym">Phaseolus mungo</name>
    <dbReference type="NCBI Taxonomy" id="3915"/>
    <lineage>
        <taxon>Eukaryota</taxon>
        <taxon>Viridiplantae</taxon>
        <taxon>Streptophyta</taxon>
        <taxon>Embryophyta</taxon>
        <taxon>Tracheophyta</taxon>
        <taxon>Spermatophyta</taxon>
        <taxon>Magnoliopsida</taxon>
        <taxon>eudicotyledons</taxon>
        <taxon>Gunneridae</taxon>
        <taxon>Pentapetalae</taxon>
        <taxon>rosids</taxon>
        <taxon>fabids</taxon>
        <taxon>Fabales</taxon>
        <taxon>Fabaceae</taxon>
        <taxon>Papilionoideae</taxon>
        <taxon>50 kb inversion clade</taxon>
        <taxon>NPAAA clade</taxon>
        <taxon>indigoferoid/millettioid clade</taxon>
        <taxon>Phaseoleae</taxon>
        <taxon>Vigna</taxon>
    </lineage>
</organism>
<proteinExistence type="predicted"/>
<protein>
    <submittedName>
        <fullName evidence="1">Uncharacterized protein</fullName>
    </submittedName>
</protein>
<keyword evidence="2" id="KW-1185">Reference proteome</keyword>
<sequence>MITTHFLIMLNHQNLTCFMSLFLRFLCSHPIKLSNNNHHLVVNHIMSSHPGMCSNSCHTYTETDVLNQSRRISSQNSHGSHLGTIMMHQSKRNSNQCSHGRHNFVISGSRGFQYLKFKG</sequence>
<evidence type="ECO:0000313" key="1">
    <source>
        <dbReference type="EMBL" id="WVY89506.1"/>
    </source>
</evidence>
<accession>A0AAQ3ME94</accession>
<dbReference type="EMBL" id="CP144690">
    <property type="protein sequence ID" value="WVY89506.1"/>
    <property type="molecule type" value="Genomic_DNA"/>
</dbReference>
<gene>
    <name evidence="1" type="ORF">V8G54_035020</name>
</gene>
<dbReference type="AlphaFoldDB" id="A0AAQ3ME94"/>
<evidence type="ECO:0000313" key="2">
    <source>
        <dbReference type="Proteomes" id="UP001374535"/>
    </source>
</evidence>
<reference evidence="1 2" key="1">
    <citation type="journal article" date="2023" name="Life. Sci Alliance">
        <title>Evolutionary insights into 3D genome organization and epigenetic landscape of Vigna mungo.</title>
        <authorList>
            <person name="Junaid A."/>
            <person name="Singh B."/>
            <person name="Bhatia S."/>
        </authorList>
    </citation>
    <scope>NUCLEOTIDE SEQUENCE [LARGE SCALE GENOMIC DNA]</scope>
    <source>
        <strain evidence="1">Urdbean</strain>
    </source>
</reference>
<dbReference type="Proteomes" id="UP001374535">
    <property type="component" value="Chromosome 11"/>
</dbReference>
<name>A0AAQ3ME94_VIGMU</name>